<dbReference type="InterPro" id="IPR045336">
    <property type="entry name" value="MmgE_PrpD_N"/>
</dbReference>
<dbReference type="Pfam" id="PF03972">
    <property type="entry name" value="MmgE_PrpD_N"/>
    <property type="match status" value="1"/>
</dbReference>
<accession>A0A0H3LHF2</accession>
<dbReference type="GO" id="GO:0016829">
    <property type="term" value="F:lyase activity"/>
    <property type="evidence" value="ECO:0007669"/>
    <property type="project" value="InterPro"/>
</dbReference>
<dbReference type="InterPro" id="IPR045337">
    <property type="entry name" value="MmgE_PrpD_C"/>
</dbReference>
<feature type="domain" description="MmgE/PrpD N-terminal" evidence="2">
    <location>
        <begin position="12"/>
        <end position="256"/>
    </location>
</feature>
<evidence type="ECO:0008006" key="6">
    <source>
        <dbReference type="Google" id="ProtNLM"/>
    </source>
</evidence>
<dbReference type="PANTHER" id="PTHR16943">
    <property type="entry name" value="2-METHYLCITRATE DEHYDRATASE-RELATED"/>
    <property type="match status" value="1"/>
</dbReference>
<dbReference type="Gene3D" id="1.10.4100.10">
    <property type="entry name" value="2-methylcitrate dehydratase PrpD"/>
    <property type="match status" value="1"/>
</dbReference>
<sequence>MAAVACDTLIGRLADFAAAVRYDALPAQVVAECKRILLDSLGCAYAALGADKGRLAMQAGRDMGGPAEASVFGGQERLSAASAAFVNGELINALDFDACTIPPGHVAPYALPPLLAAGEAARAGGKRIIEAIAVAHEVCARVGSAMSHYRDLTPGQRLGFPPVTGYSSTIIGSTLACALARGMPRDLTAHAVGLAARMAPAQSMTKWIQTLPATDDKYLMAGWMAQAALQAVLLASNGYRGDVAALEGEYGFWRYMGVRKWNPRALTDGLGTDWRFPDLTIYKPYPTCRISHTVLDCLGAILADHALKPHEIENVAAYCDPHAATLPMFANTFIASAGDAAMNVAYAVSMIVHGVRSGPAWHDDATLNNDRLLAFMRKVTVLPHPRFEEMLAAEPQSRIGRVEIRARGRTFESELHYRKGSPATPRTRMADTELLEKFTHCASRAKAGSAERIAAMIFRLEQLDDIGELARIW</sequence>
<evidence type="ECO:0000259" key="3">
    <source>
        <dbReference type="Pfam" id="PF19305"/>
    </source>
</evidence>
<dbReference type="InterPro" id="IPR005656">
    <property type="entry name" value="MmgE_PrpD"/>
</dbReference>
<evidence type="ECO:0000313" key="5">
    <source>
        <dbReference type="Proteomes" id="UP000001027"/>
    </source>
</evidence>
<dbReference type="PANTHER" id="PTHR16943:SF8">
    <property type="entry name" value="2-METHYLCITRATE DEHYDRATASE"/>
    <property type="match status" value="1"/>
</dbReference>
<comment type="similarity">
    <text evidence="1">Belongs to the PrpD family.</text>
</comment>
<reference evidence="5" key="1">
    <citation type="journal article" date="2003" name="Nat. Genet.">
        <title>Comparative analysis of the genome sequences of Bordetella pertussis, Bordetella parapertussis and Bordetella bronchiseptica.</title>
        <authorList>
            <person name="Parkhill J."/>
            <person name="Sebaihia M."/>
            <person name="Preston A."/>
            <person name="Murphy L.D."/>
            <person name="Thomson N.R."/>
            <person name="Harris D.E."/>
            <person name="Holden M.T.G."/>
            <person name="Churcher C.M."/>
            <person name="Bentley S.D."/>
            <person name="Mungall K.L."/>
            <person name="Cerdeno-Tarraga A.-M."/>
            <person name="Temple L."/>
            <person name="James K.D."/>
            <person name="Harris B."/>
            <person name="Quail M.A."/>
            <person name="Achtman M."/>
            <person name="Atkin R."/>
            <person name="Baker S."/>
            <person name="Basham D."/>
            <person name="Bason N."/>
            <person name="Cherevach I."/>
            <person name="Chillingworth T."/>
            <person name="Collins M."/>
            <person name="Cronin A."/>
            <person name="Davis P."/>
            <person name="Doggett J."/>
            <person name="Feltwell T."/>
            <person name="Goble A."/>
            <person name="Hamlin N."/>
            <person name="Hauser H."/>
            <person name="Holroyd S."/>
            <person name="Jagels K."/>
            <person name="Leather S."/>
            <person name="Moule S."/>
            <person name="Norberczak H."/>
            <person name="O'Neil S."/>
            <person name="Ormond D."/>
            <person name="Price C."/>
            <person name="Rabbinowitsch E."/>
            <person name="Rutter S."/>
            <person name="Sanders M."/>
            <person name="Saunders D."/>
            <person name="Seeger K."/>
            <person name="Sharp S."/>
            <person name="Simmonds M."/>
            <person name="Skelton J."/>
            <person name="Squares R."/>
            <person name="Squares S."/>
            <person name="Stevens K."/>
            <person name="Unwin L."/>
            <person name="Whitehead S."/>
            <person name="Barrell B.G."/>
            <person name="Maskell D.J."/>
        </authorList>
    </citation>
    <scope>NUCLEOTIDE SEQUENCE [LARGE SCALE GENOMIC DNA]</scope>
    <source>
        <strain evidence="5">ATCC BAA-588 / NCTC 13252 / RB50</strain>
    </source>
</reference>
<dbReference type="Gene3D" id="3.30.1330.120">
    <property type="entry name" value="2-methylcitrate dehydratase PrpD"/>
    <property type="match status" value="1"/>
</dbReference>
<gene>
    <name evidence="4" type="ordered locus">BB0551</name>
</gene>
<dbReference type="KEGG" id="bbr:BB0551"/>
<feature type="domain" description="MmgE/PrpD C-terminal" evidence="3">
    <location>
        <begin position="285"/>
        <end position="457"/>
    </location>
</feature>
<dbReference type="SUPFAM" id="SSF103378">
    <property type="entry name" value="2-methylcitrate dehydratase PrpD"/>
    <property type="match status" value="1"/>
</dbReference>
<dbReference type="GeneID" id="56480779"/>
<dbReference type="InterPro" id="IPR036148">
    <property type="entry name" value="MmgE/PrpD_sf"/>
</dbReference>
<evidence type="ECO:0000256" key="1">
    <source>
        <dbReference type="ARBA" id="ARBA00006174"/>
    </source>
</evidence>
<protein>
    <recommendedName>
        <fullName evidence="6">MmgE/PrpD family protein</fullName>
    </recommendedName>
</protein>
<evidence type="ECO:0000313" key="4">
    <source>
        <dbReference type="EMBL" id="CAE31051.1"/>
    </source>
</evidence>
<organism evidence="4 5">
    <name type="scientific">Bordetella bronchiseptica (strain ATCC BAA-588 / NCTC 13252 / RB50)</name>
    <name type="common">Alcaligenes bronchisepticus</name>
    <dbReference type="NCBI Taxonomy" id="257310"/>
    <lineage>
        <taxon>Bacteria</taxon>
        <taxon>Pseudomonadati</taxon>
        <taxon>Pseudomonadota</taxon>
        <taxon>Betaproteobacteria</taxon>
        <taxon>Burkholderiales</taxon>
        <taxon>Alcaligenaceae</taxon>
        <taxon>Bordetella</taxon>
    </lineage>
</organism>
<dbReference type="InterPro" id="IPR042188">
    <property type="entry name" value="MmgE/PrpD_sf_2"/>
</dbReference>
<dbReference type="Proteomes" id="UP000001027">
    <property type="component" value="Chromosome"/>
</dbReference>
<evidence type="ECO:0000259" key="2">
    <source>
        <dbReference type="Pfam" id="PF03972"/>
    </source>
</evidence>
<name>A0A0H3LHF2_BORBR</name>
<proteinExistence type="inferred from homology"/>
<dbReference type="RefSeq" id="WP_003807896.1">
    <property type="nucleotide sequence ID" value="NC_002927.3"/>
</dbReference>
<dbReference type="InterPro" id="IPR042183">
    <property type="entry name" value="MmgE/PrpD_sf_1"/>
</dbReference>
<dbReference type="eggNOG" id="COG2079">
    <property type="taxonomic scope" value="Bacteria"/>
</dbReference>
<dbReference type="AlphaFoldDB" id="A0A0H3LHF2"/>
<dbReference type="Pfam" id="PF19305">
    <property type="entry name" value="MmgE_PrpD_C"/>
    <property type="match status" value="1"/>
</dbReference>
<dbReference type="EMBL" id="BX640438">
    <property type="protein sequence ID" value="CAE31051.1"/>
    <property type="molecule type" value="Genomic_DNA"/>
</dbReference>
<dbReference type="HOGENOM" id="CLU_026574_3_1_4"/>